<keyword evidence="2" id="KW-1185">Reference proteome</keyword>
<organism evidence="3">
    <name type="scientific">Rodentolepis nana</name>
    <name type="common">Dwarf tapeworm</name>
    <name type="synonym">Hymenolepis nana</name>
    <dbReference type="NCBI Taxonomy" id="102285"/>
    <lineage>
        <taxon>Eukaryota</taxon>
        <taxon>Metazoa</taxon>
        <taxon>Spiralia</taxon>
        <taxon>Lophotrochozoa</taxon>
        <taxon>Platyhelminthes</taxon>
        <taxon>Cestoda</taxon>
        <taxon>Eucestoda</taxon>
        <taxon>Cyclophyllidea</taxon>
        <taxon>Hymenolepididae</taxon>
        <taxon>Rodentolepis</taxon>
    </lineage>
</organism>
<reference evidence="1 2" key="2">
    <citation type="submission" date="2018-11" db="EMBL/GenBank/DDBJ databases">
        <authorList>
            <consortium name="Pathogen Informatics"/>
        </authorList>
    </citation>
    <scope>NUCLEOTIDE SEQUENCE [LARGE SCALE GENOMIC DNA]</scope>
</reference>
<gene>
    <name evidence="1" type="ORF">HNAJ_LOCUS6171</name>
</gene>
<dbReference type="Proteomes" id="UP000278807">
    <property type="component" value="Unassembled WGS sequence"/>
</dbReference>
<accession>A0A0R3TGI5</accession>
<dbReference type="EMBL" id="UZAE01006209">
    <property type="protein sequence ID" value="VDO02031.1"/>
    <property type="molecule type" value="Genomic_DNA"/>
</dbReference>
<protein>
    <submittedName>
        <fullName evidence="1 3">Uncharacterized protein</fullName>
    </submittedName>
</protein>
<evidence type="ECO:0000313" key="1">
    <source>
        <dbReference type="EMBL" id="VDO02031.1"/>
    </source>
</evidence>
<sequence>MRFNSDSLDPKARFRSNSLKVGRRELEMLQLNVPSLFPRQHLKRSVALRAVVSLGDPAISSTASGVELV</sequence>
<reference evidence="3" key="1">
    <citation type="submission" date="2017-02" db="UniProtKB">
        <authorList>
            <consortium name="WormBaseParasite"/>
        </authorList>
    </citation>
    <scope>IDENTIFICATION</scope>
</reference>
<evidence type="ECO:0000313" key="2">
    <source>
        <dbReference type="Proteomes" id="UP000278807"/>
    </source>
</evidence>
<dbReference type="AlphaFoldDB" id="A0A0R3TGI5"/>
<dbReference type="WBParaSite" id="HNAJ_0000617601-mRNA-1">
    <property type="protein sequence ID" value="HNAJ_0000617601-mRNA-1"/>
    <property type="gene ID" value="HNAJ_0000617601"/>
</dbReference>
<evidence type="ECO:0000313" key="3">
    <source>
        <dbReference type="WBParaSite" id="HNAJ_0000617601-mRNA-1"/>
    </source>
</evidence>
<name>A0A0R3TGI5_RODNA</name>
<proteinExistence type="predicted"/>